<keyword evidence="3" id="KW-1185">Reference proteome</keyword>
<dbReference type="AlphaFoldDB" id="A0AAW1CPY1"/>
<feature type="compositionally biased region" description="Basic and acidic residues" evidence="1">
    <location>
        <begin position="58"/>
        <end position="67"/>
    </location>
</feature>
<comment type="caution">
    <text evidence="2">The sequence shown here is derived from an EMBL/GenBank/DDBJ whole genome shotgun (WGS) entry which is preliminary data.</text>
</comment>
<dbReference type="EMBL" id="JAPXFL010000012">
    <property type="protein sequence ID" value="KAK9498309.1"/>
    <property type="molecule type" value="Genomic_DNA"/>
</dbReference>
<feature type="region of interest" description="Disordered" evidence="1">
    <location>
        <begin position="1"/>
        <end position="67"/>
    </location>
</feature>
<evidence type="ECO:0000313" key="2">
    <source>
        <dbReference type="EMBL" id="KAK9498309.1"/>
    </source>
</evidence>
<evidence type="ECO:0000256" key="1">
    <source>
        <dbReference type="SAM" id="MobiDB-lite"/>
    </source>
</evidence>
<proteinExistence type="predicted"/>
<organism evidence="2 3">
    <name type="scientific">Rhynocoris fuscipes</name>
    <dbReference type="NCBI Taxonomy" id="488301"/>
    <lineage>
        <taxon>Eukaryota</taxon>
        <taxon>Metazoa</taxon>
        <taxon>Ecdysozoa</taxon>
        <taxon>Arthropoda</taxon>
        <taxon>Hexapoda</taxon>
        <taxon>Insecta</taxon>
        <taxon>Pterygota</taxon>
        <taxon>Neoptera</taxon>
        <taxon>Paraneoptera</taxon>
        <taxon>Hemiptera</taxon>
        <taxon>Heteroptera</taxon>
        <taxon>Panheteroptera</taxon>
        <taxon>Cimicomorpha</taxon>
        <taxon>Reduviidae</taxon>
        <taxon>Harpactorinae</taxon>
        <taxon>Harpactorini</taxon>
        <taxon>Rhynocoris</taxon>
    </lineage>
</organism>
<name>A0AAW1CPY1_9HEMI</name>
<sequence length="67" mass="6863">MLGSLGGSVKSQMSSWLGGGIPGLRKSDANNDSSTTAVSNENSQPVATTPQLSNRGSPVDKEDEASR</sequence>
<dbReference type="Proteomes" id="UP001461498">
    <property type="component" value="Unassembled WGS sequence"/>
</dbReference>
<protein>
    <submittedName>
        <fullName evidence="2">Uncharacterized protein</fullName>
    </submittedName>
</protein>
<accession>A0AAW1CPY1</accession>
<reference evidence="2 3" key="1">
    <citation type="submission" date="2022-12" db="EMBL/GenBank/DDBJ databases">
        <title>Chromosome-level genome assembly of true bugs.</title>
        <authorList>
            <person name="Ma L."/>
            <person name="Li H."/>
        </authorList>
    </citation>
    <scope>NUCLEOTIDE SEQUENCE [LARGE SCALE GENOMIC DNA]</scope>
    <source>
        <strain evidence="2">Lab_2022b</strain>
    </source>
</reference>
<feature type="compositionally biased region" description="Polar residues" evidence="1">
    <location>
        <begin position="30"/>
        <end position="56"/>
    </location>
</feature>
<evidence type="ECO:0000313" key="3">
    <source>
        <dbReference type="Proteomes" id="UP001461498"/>
    </source>
</evidence>
<gene>
    <name evidence="2" type="ORF">O3M35_002972</name>
</gene>